<evidence type="ECO:0008006" key="5">
    <source>
        <dbReference type="Google" id="ProtNLM"/>
    </source>
</evidence>
<dbReference type="PROSITE" id="PS01007">
    <property type="entry name" value="TRANSPOSASE_MUTATOR"/>
    <property type="match status" value="1"/>
</dbReference>
<keyword evidence="2" id="KW-0238">DNA-binding</keyword>
<evidence type="ECO:0000313" key="4">
    <source>
        <dbReference type="EMBL" id="GAJ17689.1"/>
    </source>
</evidence>
<dbReference type="Pfam" id="PF00872">
    <property type="entry name" value="Transposase_mut"/>
    <property type="match status" value="1"/>
</dbReference>
<dbReference type="AlphaFoldDB" id="X1UJI8"/>
<name>X1UJI8_9ZZZZ</name>
<dbReference type="GO" id="GO:0004803">
    <property type="term" value="F:transposase activity"/>
    <property type="evidence" value="ECO:0007669"/>
    <property type="project" value="InterPro"/>
</dbReference>
<evidence type="ECO:0000256" key="3">
    <source>
        <dbReference type="ARBA" id="ARBA00023172"/>
    </source>
</evidence>
<evidence type="ECO:0000256" key="1">
    <source>
        <dbReference type="ARBA" id="ARBA00022578"/>
    </source>
</evidence>
<protein>
    <recommendedName>
        <fullName evidence="5">Mutator family transposase</fullName>
    </recommendedName>
</protein>
<keyword evidence="1" id="KW-0815">Transposition</keyword>
<proteinExistence type="predicted"/>
<reference evidence="4" key="1">
    <citation type="journal article" date="2014" name="Front. Microbiol.">
        <title>High frequency of phylogenetically diverse reductive dehalogenase-homologous genes in deep subseafloor sedimentary metagenomes.</title>
        <authorList>
            <person name="Kawai M."/>
            <person name="Futagami T."/>
            <person name="Toyoda A."/>
            <person name="Takaki Y."/>
            <person name="Nishi S."/>
            <person name="Hori S."/>
            <person name="Arai W."/>
            <person name="Tsubouchi T."/>
            <person name="Morono Y."/>
            <person name="Uchiyama I."/>
            <person name="Ito T."/>
            <person name="Fujiyama A."/>
            <person name="Inagaki F."/>
            <person name="Takami H."/>
        </authorList>
    </citation>
    <scope>NUCLEOTIDE SEQUENCE</scope>
    <source>
        <strain evidence="4">Expedition CK06-06</strain>
    </source>
</reference>
<feature type="non-terminal residue" evidence="4">
    <location>
        <position position="142"/>
    </location>
</feature>
<dbReference type="GO" id="GO:0003677">
    <property type="term" value="F:DNA binding"/>
    <property type="evidence" value="ECO:0007669"/>
    <property type="project" value="UniProtKB-KW"/>
</dbReference>
<keyword evidence="3" id="KW-0233">DNA recombination</keyword>
<evidence type="ECO:0000256" key="2">
    <source>
        <dbReference type="ARBA" id="ARBA00023125"/>
    </source>
</evidence>
<accession>X1UJI8</accession>
<gene>
    <name evidence="4" type="ORF">S12H4_56520</name>
</gene>
<sequence>MFQRAKEAGLDTEAIGAVTSDGAHGLLGYLRQALPWVHHQRCVWHLWRNLGRRLVRQASKATAGLVGEAARRVGKQVQKELVALIRGVLDAQSYEQGEASLAVLREHPRGARIWKLLNQQFDAALVHLMDRHRGLTRVTPEW</sequence>
<dbReference type="InterPro" id="IPR001207">
    <property type="entry name" value="Transposase_mutator"/>
</dbReference>
<comment type="caution">
    <text evidence="4">The sequence shown here is derived from an EMBL/GenBank/DDBJ whole genome shotgun (WGS) entry which is preliminary data.</text>
</comment>
<organism evidence="4">
    <name type="scientific">marine sediment metagenome</name>
    <dbReference type="NCBI Taxonomy" id="412755"/>
    <lineage>
        <taxon>unclassified sequences</taxon>
        <taxon>metagenomes</taxon>
        <taxon>ecological metagenomes</taxon>
    </lineage>
</organism>
<dbReference type="GO" id="GO:0006313">
    <property type="term" value="P:DNA transposition"/>
    <property type="evidence" value="ECO:0007669"/>
    <property type="project" value="InterPro"/>
</dbReference>
<dbReference type="EMBL" id="BARW01036413">
    <property type="protein sequence ID" value="GAJ17689.1"/>
    <property type="molecule type" value="Genomic_DNA"/>
</dbReference>